<feature type="domain" description="Receptor ligand binding region" evidence="5">
    <location>
        <begin position="2"/>
        <end position="42"/>
    </location>
</feature>
<evidence type="ECO:0000313" key="7">
    <source>
        <dbReference type="Proteomes" id="UP001054945"/>
    </source>
</evidence>
<keyword evidence="7" id="KW-1185">Reference proteome</keyword>
<dbReference type="InterPro" id="IPR001828">
    <property type="entry name" value="ANF_lig-bd_rcpt"/>
</dbReference>
<keyword evidence="4" id="KW-0472">Membrane</keyword>
<dbReference type="Proteomes" id="UP001054945">
    <property type="component" value="Unassembled WGS sequence"/>
</dbReference>
<keyword evidence="2" id="KW-0812">Transmembrane</keyword>
<organism evidence="6 7">
    <name type="scientific">Caerostris extrusa</name>
    <name type="common">Bark spider</name>
    <name type="synonym">Caerostris bankana</name>
    <dbReference type="NCBI Taxonomy" id="172846"/>
    <lineage>
        <taxon>Eukaryota</taxon>
        <taxon>Metazoa</taxon>
        <taxon>Ecdysozoa</taxon>
        <taxon>Arthropoda</taxon>
        <taxon>Chelicerata</taxon>
        <taxon>Arachnida</taxon>
        <taxon>Araneae</taxon>
        <taxon>Araneomorphae</taxon>
        <taxon>Entelegynae</taxon>
        <taxon>Araneoidea</taxon>
        <taxon>Araneidae</taxon>
        <taxon>Caerostris</taxon>
    </lineage>
</organism>
<evidence type="ECO:0000313" key="6">
    <source>
        <dbReference type="EMBL" id="GIY60457.1"/>
    </source>
</evidence>
<evidence type="ECO:0000256" key="3">
    <source>
        <dbReference type="ARBA" id="ARBA00022989"/>
    </source>
</evidence>
<evidence type="ECO:0000256" key="4">
    <source>
        <dbReference type="ARBA" id="ARBA00023136"/>
    </source>
</evidence>
<dbReference type="SUPFAM" id="SSF53822">
    <property type="entry name" value="Periplasmic binding protein-like I"/>
    <property type="match status" value="1"/>
</dbReference>
<sequence>MYPTFARTRPPDTQISKSVASLLLSFGWMKVAFFILQHRTGTSRKFQEPSSRRWTGSASKFDTSALGQKLTIMVMAKILLMSWLKTHI</sequence>
<evidence type="ECO:0000256" key="1">
    <source>
        <dbReference type="ARBA" id="ARBA00004370"/>
    </source>
</evidence>
<evidence type="ECO:0000256" key="2">
    <source>
        <dbReference type="ARBA" id="ARBA00022692"/>
    </source>
</evidence>
<comment type="caution">
    <text evidence="6">The sequence shown here is derived from an EMBL/GenBank/DDBJ whole genome shotgun (WGS) entry which is preliminary data.</text>
</comment>
<dbReference type="EMBL" id="BPLR01013331">
    <property type="protein sequence ID" value="GIY60457.1"/>
    <property type="molecule type" value="Genomic_DNA"/>
</dbReference>
<comment type="subcellular location">
    <subcellularLocation>
        <location evidence="1">Membrane</location>
    </subcellularLocation>
</comment>
<protein>
    <recommendedName>
        <fullName evidence="5">Receptor ligand binding region domain-containing protein</fullName>
    </recommendedName>
</protein>
<evidence type="ECO:0000259" key="5">
    <source>
        <dbReference type="Pfam" id="PF01094"/>
    </source>
</evidence>
<accession>A0AAV4UR30</accession>
<dbReference type="Pfam" id="PF01094">
    <property type="entry name" value="ANF_receptor"/>
    <property type="match status" value="1"/>
</dbReference>
<dbReference type="GO" id="GO:0016020">
    <property type="term" value="C:membrane"/>
    <property type="evidence" value="ECO:0007669"/>
    <property type="project" value="UniProtKB-SubCell"/>
</dbReference>
<dbReference type="InterPro" id="IPR028082">
    <property type="entry name" value="Peripla_BP_I"/>
</dbReference>
<gene>
    <name evidence="6" type="ORF">CEXT_220861</name>
</gene>
<name>A0AAV4UR30_CAEEX</name>
<keyword evidence="3" id="KW-1133">Transmembrane helix</keyword>
<dbReference type="AlphaFoldDB" id="A0AAV4UR30"/>
<proteinExistence type="predicted"/>
<reference evidence="6 7" key="1">
    <citation type="submission" date="2021-06" db="EMBL/GenBank/DDBJ databases">
        <title>Caerostris extrusa draft genome.</title>
        <authorList>
            <person name="Kono N."/>
            <person name="Arakawa K."/>
        </authorList>
    </citation>
    <scope>NUCLEOTIDE SEQUENCE [LARGE SCALE GENOMIC DNA]</scope>
</reference>